<evidence type="ECO:0000313" key="4">
    <source>
        <dbReference type="Proteomes" id="UP000605253"/>
    </source>
</evidence>
<evidence type="ECO:0000256" key="1">
    <source>
        <dbReference type="SAM" id="Phobius"/>
    </source>
</evidence>
<accession>A0A917CSQ5</accession>
<feature type="transmembrane region" description="Helical" evidence="1">
    <location>
        <begin position="235"/>
        <end position="256"/>
    </location>
</feature>
<evidence type="ECO:0000259" key="2">
    <source>
        <dbReference type="Pfam" id="PF09925"/>
    </source>
</evidence>
<feature type="transmembrane region" description="Helical" evidence="1">
    <location>
        <begin position="79"/>
        <end position="100"/>
    </location>
</feature>
<dbReference type="InterPro" id="IPR018677">
    <property type="entry name" value="DUF2157"/>
</dbReference>
<reference evidence="3" key="2">
    <citation type="submission" date="2020-09" db="EMBL/GenBank/DDBJ databases">
        <authorList>
            <person name="Sun Q."/>
            <person name="Zhou Y."/>
        </authorList>
    </citation>
    <scope>NUCLEOTIDE SEQUENCE</scope>
    <source>
        <strain evidence="3">CGMCC 1.12181</strain>
    </source>
</reference>
<dbReference type="EMBL" id="BMEO01000007">
    <property type="protein sequence ID" value="GGF97322.1"/>
    <property type="molecule type" value="Genomic_DNA"/>
</dbReference>
<feature type="transmembrane region" description="Helical" evidence="1">
    <location>
        <begin position="262"/>
        <end position="281"/>
    </location>
</feature>
<dbReference type="AlphaFoldDB" id="A0A917CSQ5"/>
<keyword evidence="1" id="KW-1133">Transmembrane helix</keyword>
<keyword evidence="1" id="KW-0812">Transmembrane</keyword>
<dbReference type="Pfam" id="PF09925">
    <property type="entry name" value="DUF2157"/>
    <property type="match status" value="1"/>
</dbReference>
<keyword evidence="4" id="KW-1185">Reference proteome</keyword>
<feature type="transmembrane region" description="Helical" evidence="1">
    <location>
        <begin position="316"/>
        <end position="337"/>
    </location>
</feature>
<organism evidence="3 4">
    <name type="scientific">Marinicella pacifica</name>
    <dbReference type="NCBI Taxonomy" id="1171543"/>
    <lineage>
        <taxon>Bacteria</taxon>
        <taxon>Pseudomonadati</taxon>
        <taxon>Pseudomonadota</taxon>
        <taxon>Gammaproteobacteria</taxon>
        <taxon>Lysobacterales</taxon>
        <taxon>Marinicellaceae</taxon>
        <taxon>Marinicella</taxon>
    </lineage>
</organism>
<dbReference type="RefSeq" id="WP_188365443.1">
    <property type="nucleotide sequence ID" value="NZ_BAABJF010000003.1"/>
</dbReference>
<sequence>MWGFLLSRFAVYHWIKTKAIKPEAALKALQLAGERTSPDSWPSFIRRLLWILGCLSLVVALLFFIAFNWQIMGPMFKFALLQGSLLLVFLLCALWSWVLVPRYAFSQQTIELGQTIAQVVLALLVGGLLALYGQVYQTGADPWQLFALWSVLISVMVVTSGQALMWVLWSVLINVAVVLYVDTRPMWLLLMGGTEQAIWLFLMINGLLWLILLWLDGEHPHSLGFFKRLRPTQRWALQLQALVLLLCFTYMGMAAILDGQKYGVVFGLTSALGLAAFYAYYRHIRLDSALLALWAMSLISLTFTLVMNIIDGWDSGFNLFLLSMLLIAMTTAAVKWLKAVRTENVRQNVADISHQNQQ</sequence>
<comment type="caution">
    <text evidence="3">The sequence shown here is derived from an EMBL/GenBank/DDBJ whole genome shotgun (WGS) entry which is preliminary data.</text>
</comment>
<evidence type="ECO:0000313" key="3">
    <source>
        <dbReference type="EMBL" id="GGF97322.1"/>
    </source>
</evidence>
<protein>
    <recommendedName>
        <fullName evidence="2">DUF2157 domain-containing protein</fullName>
    </recommendedName>
</protein>
<feature type="transmembrane region" description="Helical" evidence="1">
    <location>
        <begin position="112"/>
        <end position="133"/>
    </location>
</feature>
<proteinExistence type="predicted"/>
<feature type="transmembrane region" description="Helical" evidence="1">
    <location>
        <begin position="288"/>
        <end position="310"/>
    </location>
</feature>
<feature type="domain" description="DUF2157" evidence="2">
    <location>
        <begin position="13"/>
        <end position="166"/>
    </location>
</feature>
<feature type="transmembrane region" description="Helical" evidence="1">
    <location>
        <begin position="197"/>
        <end position="215"/>
    </location>
</feature>
<dbReference type="Proteomes" id="UP000605253">
    <property type="component" value="Unassembled WGS sequence"/>
</dbReference>
<feature type="transmembrane region" description="Helical" evidence="1">
    <location>
        <begin position="48"/>
        <end position="67"/>
    </location>
</feature>
<gene>
    <name evidence="3" type="ORF">GCM10011365_18420</name>
</gene>
<name>A0A917CSQ5_9GAMM</name>
<keyword evidence="1" id="KW-0472">Membrane</keyword>
<feature type="transmembrane region" description="Helical" evidence="1">
    <location>
        <begin position="145"/>
        <end position="177"/>
    </location>
</feature>
<reference evidence="3" key="1">
    <citation type="journal article" date="2014" name="Int. J. Syst. Evol. Microbiol.">
        <title>Complete genome sequence of Corynebacterium casei LMG S-19264T (=DSM 44701T), isolated from a smear-ripened cheese.</title>
        <authorList>
            <consortium name="US DOE Joint Genome Institute (JGI-PGF)"/>
            <person name="Walter F."/>
            <person name="Albersmeier A."/>
            <person name="Kalinowski J."/>
            <person name="Ruckert C."/>
        </authorList>
    </citation>
    <scope>NUCLEOTIDE SEQUENCE</scope>
    <source>
        <strain evidence="3">CGMCC 1.12181</strain>
    </source>
</reference>